<keyword evidence="10" id="KW-0732">Signal</keyword>
<feature type="signal peptide" evidence="10">
    <location>
        <begin position="1"/>
        <end position="18"/>
    </location>
</feature>
<dbReference type="Proteomes" id="UP000569732">
    <property type="component" value="Unassembled WGS sequence"/>
</dbReference>
<reference evidence="11 12" key="1">
    <citation type="submission" date="2020-07" db="EMBL/GenBank/DDBJ databases">
        <title>Endozoicomonas sp. nov., isolated from sediment.</title>
        <authorList>
            <person name="Gu T."/>
        </authorList>
    </citation>
    <scope>NUCLEOTIDE SEQUENCE [LARGE SCALE GENOMIC DNA]</scope>
    <source>
        <strain evidence="11 12">SM1973</strain>
    </source>
</reference>
<feature type="transmembrane region" description="Helical" evidence="9">
    <location>
        <begin position="229"/>
        <end position="247"/>
    </location>
</feature>
<feature type="binding site" description="covalent" evidence="8">
    <location>
        <position position="56"/>
    </location>
    <ligand>
        <name>heme c</name>
        <dbReference type="ChEBI" id="CHEBI:61717"/>
    </ligand>
</feature>
<keyword evidence="3 9" id="KW-0812">Transmembrane</keyword>
<comment type="subcellular location">
    <subcellularLocation>
        <location evidence="1">Membrane</location>
    </subcellularLocation>
</comment>
<dbReference type="InterPro" id="IPR002326">
    <property type="entry name" value="Cyt_c1"/>
</dbReference>
<dbReference type="GO" id="GO:0009055">
    <property type="term" value="F:electron transfer activity"/>
    <property type="evidence" value="ECO:0007669"/>
    <property type="project" value="InterPro"/>
</dbReference>
<dbReference type="PANTHER" id="PTHR10266">
    <property type="entry name" value="CYTOCHROME C1"/>
    <property type="match status" value="1"/>
</dbReference>
<evidence type="ECO:0000256" key="8">
    <source>
        <dbReference type="PIRSR" id="PIRSR602326-1"/>
    </source>
</evidence>
<feature type="chain" id="PRO_5032837577" evidence="10">
    <location>
        <begin position="19"/>
        <end position="256"/>
    </location>
</feature>
<evidence type="ECO:0000313" key="11">
    <source>
        <dbReference type="EMBL" id="NYZ65633.1"/>
    </source>
</evidence>
<keyword evidence="12" id="KW-1185">Reference proteome</keyword>
<dbReference type="SUPFAM" id="SSF46626">
    <property type="entry name" value="Cytochrome c"/>
    <property type="match status" value="1"/>
</dbReference>
<dbReference type="InterPro" id="IPR036909">
    <property type="entry name" value="Cyt_c-like_dom_sf"/>
</dbReference>
<comment type="caution">
    <text evidence="11">The sequence shown here is derived from an EMBL/GenBank/DDBJ whole genome shotgun (WGS) entry which is preliminary data.</text>
</comment>
<sequence>MKKLLVAFLMLLPVASWAAGGSGFDVDGYAQKNGFEVDLTDKVALQQGLSIYMNYCMGCHATKYQRYERVADDLGIPHALMMENVVFNDVKIGNLMENAMRPEEAKKWFGAAPPDLTLVARVRGANWLYAYLRTFYEDKSRPWGVNNKVFPDVAMPHVLLELQGLQHDSCYGQQSHEVDTQTGKPLCELTLKSDIKHEQTPEEYDQTVRNLVSFLAYAGEPARLDRERIGVYVLLFLAVFFVFAYLLKREFWKDVH</sequence>
<dbReference type="GO" id="GO:0046872">
    <property type="term" value="F:metal ion binding"/>
    <property type="evidence" value="ECO:0007669"/>
    <property type="project" value="UniProtKB-KW"/>
</dbReference>
<evidence type="ECO:0000256" key="3">
    <source>
        <dbReference type="ARBA" id="ARBA00022692"/>
    </source>
</evidence>
<evidence type="ECO:0000256" key="10">
    <source>
        <dbReference type="SAM" id="SignalP"/>
    </source>
</evidence>
<evidence type="ECO:0000256" key="5">
    <source>
        <dbReference type="ARBA" id="ARBA00022989"/>
    </source>
</evidence>
<keyword evidence="4 8" id="KW-0479">Metal-binding</keyword>
<feature type="binding site" description="covalent" evidence="8">
    <location>
        <position position="60"/>
    </location>
    <ligand>
        <name>heme c</name>
        <dbReference type="ChEBI" id="CHEBI:61717"/>
    </ligand>
</feature>
<organism evidence="11 12">
    <name type="scientific">Spartinivicinus marinus</name>
    <dbReference type="NCBI Taxonomy" id="2994442"/>
    <lineage>
        <taxon>Bacteria</taxon>
        <taxon>Pseudomonadati</taxon>
        <taxon>Pseudomonadota</taxon>
        <taxon>Gammaproteobacteria</taxon>
        <taxon>Oceanospirillales</taxon>
        <taxon>Zooshikellaceae</taxon>
        <taxon>Spartinivicinus</taxon>
    </lineage>
</organism>
<dbReference type="PANTHER" id="PTHR10266:SF3">
    <property type="entry name" value="CYTOCHROME C1, HEME PROTEIN, MITOCHONDRIAL"/>
    <property type="match status" value="1"/>
</dbReference>
<proteinExistence type="predicted"/>
<gene>
    <name evidence="11" type="ORF">H0A36_06380</name>
</gene>
<feature type="binding site" description="covalent" evidence="8">
    <location>
        <position position="59"/>
    </location>
    <ligand>
        <name>heme c</name>
        <dbReference type="ChEBI" id="CHEBI:61717"/>
    </ligand>
</feature>
<dbReference type="RefSeq" id="WP_180567663.1">
    <property type="nucleotide sequence ID" value="NZ_JACCKB010000006.1"/>
</dbReference>
<keyword evidence="6 8" id="KW-0408">Iron</keyword>
<evidence type="ECO:0000256" key="9">
    <source>
        <dbReference type="SAM" id="Phobius"/>
    </source>
</evidence>
<evidence type="ECO:0000256" key="2">
    <source>
        <dbReference type="ARBA" id="ARBA00022617"/>
    </source>
</evidence>
<keyword evidence="5 9" id="KW-1133">Transmembrane helix</keyword>
<dbReference type="EMBL" id="JACCKB010000006">
    <property type="protein sequence ID" value="NYZ65633.1"/>
    <property type="molecule type" value="Genomic_DNA"/>
</dbReference>
<evidence type="ECO:0000256" key="4">
    <source>
        <dbReference type="ARBA" id="ARBA00022723"/>
    </source>
</evidence>
<evidence type="ECO:0000313" key="12">
    <source>
        <dbReference type="Proteomes" id="UP000569732"/>
    </source>
</evidence>
<keyword evidence="7 9" id="KW-0472">Membrane</keyword>
<dbReference type="GO" id="GO:0020037">
    <property type="term" value="F:heme binding"/>
    <property type="evidence" value="ECO:0007669"/>
    <property type="project" value="InterPro"/>
</dbReference>
<comment type="cofactor">
    <cofactor evidence="8">
        <name>heme c</name>
        <dbReference type="ChEBI" id="CHEBI:61717"/>
    </cofactor>
    <text evidence="8">Binds 1 heme c group covalently per subunit.</text>
</comment>
<protein>
    <submittedName>
        <fullName evidence="11">Cytochrome c1</fullName>
    </submittedName>
</protein>
<name>A0A853HWK6_9GAMM</name>
<dbReference type="AlphaFoldDB" id="A0A853HWK6"/>
<dbReference type="GO" id="GO:0016020">
    <property type="term" value="C:membrane"/>
    <property type="evidence" value="ECO:0007669"/>
    <property type="project" value="UniProtKB-SubCell"/>
</dbReference>
<dbReference type="Gene3D" id="1.10.760.10">
    <property type="entry name" value="Cytochrome c-like domain"/>
    <property type="match status" value="1"/>
</dbReference>
<dbReference type="PRINTS" id="PR00603">
    <property type="entry name" value="CYTOCHROMEC1"/>
</dbReference>
<accession>A0A853HWK6</accession>
<evidence type="ECO:0000256" key="7">
    <source>
        <dbReference type="ARBA" id="ARBA00023136"/>
    </source>
</evidence>
<evidence type="ECO:0000256" key="1">
    <source>
        <dbReference type="ARBA" id="ARBA00004370"/>
    </source>
</evidence>
<evidence type="ECO:0000256" key="6">
    <source>
        <dbReference type="ARBA" id="ARBA00023004"/>
    </source>
</evidence>
<keyword evidence="2 8" id="KW-0349">Heme</keyword>
<dbReference type="Pfam" id="PF02167">
    <property type="entry name" value="Cytochrom_C1"/>
    <property type="match status" value="1"/>
</dbReference>